<keyword evidence="2" id="KW-1185">Reference proteome</keyword>
<protein>
    <submittedName>
        <fullName evidence="1">Uncharacterized protein</fullName>
    </submittedName>
</protein>
<accession>A0ABY4YY62</accession>
<dbReference type="Proteomes" id="UP001056455">
    <property type="component" value="Chromosome"/>
</dbReference>
<gene>
    <name evidence="1" type="ORF">NF556_08635</name>
</gene>
<name>A0ABY4YY62_9MICO</name>
<dbReference type="RefSeq" id="WP_252595233.1">
    <property type="nucleotide sequence ID" value="NZ_CP099489.1"/>
</dbReference>
<proteinExistence type="predicted"/>
<evidence type="ECO:0000313" key="1">
    <source>
        <dbReference type="EMBL" id="USQ81697.1"/>
    </source>
</evidence>
<sequence length="49" mass="5482">MKVPHTVDEILAHADEFAARFESYEPIPANELDASAITLLRSPQSNDRD</sequence>
<reference evidence="1" key="1">
    <citation type="submission" date="2022-06" db="EMBL/GenBank/DDBJ databases">
        <title>Ornithinimicrobium HY1793.</title>
        <authorList>
            <person name="Huang Y."/>
        </authorList>
    </citation>
    <scope>NUCLEOTIDE SEQUENCE</scope>
    <source>
        <strain evidence="1">HY1793</strain>
    </source>
</reference>
<dbReference type="EMBL" id="CP099489">
    <property type="protein sequence ID" value="USQ81697.1"/>
    <property type="molecule type" value="Genomic_DNA"/>
</dbReference>
<organism evidence="1 2">
    <name type="scientific">Ornithinimicrobium faecis</name>
    <dbReference type="NCBI Taxonomy" id="2934158"/>
    <lineage>
        <taxon>Bacteria</taxon>
        <taxon>Bacillati</taxon>
        <taxon>Actinomycetota</taxon>
        <taxon>Actinomycetes</taxon>
        <taxon>Micrococcales</taxon>
        <taxon>Ornithinimicrobiaceae</taxon>
        <taxon>Ornithinimicrobium</taxon>
    </lineage>
</organism>
<evidence type="ECO:0000313" key="2">
    <source>
        <dbReference type="Proteomes" id="UP001056455"/>
    </source>
</evidence>